<reference evidence="2" key="1">
    <citation type="submission" date="2019-08" db="EMBL/GenBank/DDBJ databases">
        <authorList>
            <person name="Kucharzyk K."/>
            <person name="Murdoch R.W."/>
            <person name="Higgins S."/>
            <person name="Loffler F."/>
        </authorList>
    </citation>
    <scope>NUCLEOTIDE SEQUENCE</scope>
</reference>
<dbReference type="EMBL" id="VSSQ01058413">
    <property type="protein sequence ID" value="MPN12123.1"/>
    <property type="molecule type" value="Genomic_DNA"/>
</dbReference>
<comment type="caution">
    <text evidence="2">The sequence shown here is derived from an EMBL/GenBank/DDBJ whole genome shotgun (WGS) entry which is preliminary data.</text>
</comment>
<feature type="region of interest" description="Disordered" evidence="1">
    <location>
        <begin position="13"/>
        <end position="43"/>
    </location>
</feature>
<gene>
    <name evidence="2" type="ORF">SDC9_159435</name>
</gene>
<organism evidence="2">
    <name type="scientific">bioreactor metagenome</name>
    <dbReference type="NCBI Taxonomy" id="1076179"/>
    <lineage>
        <taxon>unclassified sequences</taxon>
        <taxon>metagenomes</taxon>
        <taxon>ecological metagenomes</taxon>
    </lineage>
</organism>
<dbReference type="AlphaFoldDB" id="A0A645FIQ5"/>
<evidence type="ECO:0000313" key="2">
    <source>
        <dbReference type="EMBL" id="MPN12123.1"/>
    </source>
</evidence>
<protein>
    <submittedName>
        <fullName evidence="2">Uncharacterized protein</fullName>
    </submittedName>
</protein>
<proteinExistence type="predicted"/>
<accession>A0A645FIQ5</accession>
<sequence>MSQTTGKVAYQGIGQGHEFSGNSGVVHDGSCGDEEGDCHQGDAFRRRDKSLYDNVDRNIWVKDEVGDDRNDQGEGAGEAKHEADGKDG</sequence>
<evidence type="ECO:0000256" key="1">
    <source>
        <dbReference type="SAM" id="MobiDB-lite"/>
    </source>
</evidence>
<feature type="region of interest" description="Disordered" evidence="1">
    <location>
        <begin position="62"/>
        <end position="88"/>
    </location>
</feature>
<name>A0A645FIQ5_9ZZZZ</name>